<evidence type="ECO:0000313" key="4">
    <source>
        <dbReference type="Proteomes" id="UP000177050"/>
    </source>
</evidence>
<dbReference type="SUPFAM" id="SSF103481">
    <property type="entry name" value="Multidrug resistance efflux transporter EmrE"/>
    <property type="match status" value="1"/>
</dbReference>
<dbReference type="InterPro" id="IPR037185">
    <property type="entry name" value="EmrE-like"/>
</dbReference>
<feature type="transmembrane region" description="Helical" evidence="1">
    <location>
        <begin position="121"/>
        <end position="138"/>
    </location>
</feature>
<dbReference type="EMBL" id="MGBR01000001">
    <property type="protein sequence ID" value="OGK73873.1"/>
    <property type="molecule type" value="Genomic_DNA"/>
</dbReference>
<feature type="transmembrane region" description="Helical" evidence="1">
    <location>
        <begin position="213"/>
        <end position="231"/>
    </location>
</feature>
<feature type="transmembrane region" description="Helical" evidence="1">
    <location>
        <begin position="6"/>
        <end position="23"/>
    </location>
</feature>
<protein>
    <recommendedName>
        <fullName evidence="2">EamA domain-containing protein</fullName>
    </recommendedName>
</protein>
<accession>A0A1F7L174</accession>
<feature type="transmembrane region" description="Helical" evidence="1">
    <location>
        <begin position="150"/>
        <end position="169"/>
    </location>
</feature>
<feature type="transmembrane region" description="Helical" evidence="1">
    <location>
        <begin position="35"/>
        <end position="55"/>
    </location>
</feature>
<keyword evidence="1" id="KW-0472">Membrane</keyword>
<reference evidence="3 4" key="1">
    <citation type="journal article" date="2016" name="Nat. Commun.">
        <title>Thousands of microbial genomes shed light on interconnected biogeochemical processes in an aquifer system.</title>
        <authorList>
            <person name="Anantharaman K."/>
            <person name="Brown C.T."/>
            <person name="Hug L.A."/>
            <person name="Sharon I."/>
            <person name="Castelle C.J."/>
            <person name="Probst A.J."/>
            <person name="Thomas B.C."/>
            <person name="Singh A."/>
            <person name="Wilkins M.J."/>
            <person name="Karaoz U."/>
            <person name="Brodie E.L."/>
            <person name="Williams K.H."/>
            <person name="Hubbard S.S."/>
            <person name="Banfield J.F."/>
        </authorList>
    </citation>
    <scope>NUCLEOTIDE SEQUENCE [LARGE SCALE GENOMIC DNA]</scope>
</reference>
<dbReference type="PANTHER" id="PTHR22911:SF137">
    <property type="entry name" value="SOLUTE CARRIER FAMILY 35 MEMBER G2-RELATED"/>
    <property type="match status" value="1"/>
</dbReference>
<evidence type="ECO:0000313" key="3">
    <source>
        <dbReference type="EMBL" id="OGK73873.1"/>
    </source>
</evidence>
<comment type="caution">
    <text evidence="3">The sequence shown here is derived from an EMBL/GenBank/DDBJ whole genome shotgun (WGS) entry which is preliminary data.</text>
</comment>
<evidence type="ECO:0000256" key="1">
    <source>
        <dbReference type="SAM" id="Phobius"/>
    </source>
</evidence>
<evidence type="ECO:0000259" key="2">
    <source>
        <dbReference type="Pfam" id="PF00892"/>
    </source>
</evidence>
<organism evidence="3 4">
    <name type="scientific">Candidatus Roizmanbacteria bacterium RIFOXYD1_FULL_38_12</name>
    <dbReference type="NCBI Taxonomy" id="1802093"/>
    <lineage>
        <taxon>Bacteria</taxon>
        <taxon>Candidatus Roizmaniibacteriota</taxon>
    </lineage>
</organism>
<dbReference type="PANTHER" id="PTHR22911">
    <property type="entry name" value="ACYL-MALONYL CONDENSING ENZYME-RELATED"/>
    <property type="match status" value="1"/>
</dbReference>
<proteinExistence type="predicted"/>
<feature type="domain" description="EamA" evidence="2">
    <location>
        <begin position="147"/>
        <end position="282"/>
    </location>
</feature>
<keyword evidence="1" id="KW-0812">Transmembrane</keyword>
<dbReference type="Proteomes" id="UP000177050">
    <property type="component" value="Unassembled WGS sequence"/>
</dbReference>
<dbReference type="InterPro" id="IPR000620">
    <property type="entry name" value="EamA_dom"/>
</dbReference>
<dbReference type="Pfam" id="PF00892">
    <property type="entry name" value="EamA"/>
    <property type="match status" value="2"/>
</dbReference>
<name>A0A1F7L174_9BACT</name>
<feature type="transmembrane region" description="Helical" evidence="1">
    <location>
        <begin position="243"/>
        <end position="259"/>
    </location>
</feature>
<dbReference type="AlphaFoldDB" id="A0A1F7L174"/>
<feature type="transmembrane region" description="Helical" evidence="1">
    <location>
        <begin position="97"/>
        <end position="115"/>
    </location>
</feature>
<sequence length="283" mass="31024">MFKLWYIYAATCVIAGSIASLYLRAMMKKEENDPIVFSIVFQFTLSIIVSIFALYKGFIFPPFATLWPNFLFSGALYALGVVCNFRASKYIGAGEMTIITASGTLVSIALGVLLLGNPFGLVKSLGTVLILSSTFILYGKERMKINKGVWFALVSALCYGVAVVNDSYILRSYNAISFVPMMTIIPGLIIAITNIKSLKKVKTIFQPRSMQHIFLYSLFYAVAAISFYLSLESGAPVSQMSPISRASIIVTVILATIFLKERKGLLEKSISAVFVTIGVLLMA</sequence>
<feature type="transmembrane region" description="Helical" evidence="1">
    <location>
        <begin position="67"/>
        <end position="85"/>
    </location>
</feature>
<keyword evidence="1" id="KW-1133">Transmembrane helix</keyword>
<dbReference type="GO" id="GO:0016020">
    <property type="term" value="C:membrane"/>
    <property type="evidence" value="ECO:0007669"/>
    <property type="project" value="InterPro"/>
</dbReference>
<feature type="domain" description="EamA" evidence="2">
    <location>
        <begin position="4"/>
        <end position="138"/>
    </location>
</feature>
<feature type="transmembrane region" description="Helical" evidence="1">
    <location>
        <begin position="175"/>
        <end position="192"/>
    </location>
</feature>
<gene>
    <name evidence="3" type="ORF">A3K52_03795</name>
</gene>